<protein>
    <submittedName>
        <fullName evidence="3">Altered inheritance of mitochondria mitochondrial</fullName>
    </submittedName>
</protein>
<keyword evidence="4" id="KW-1185">Reference proteome</keyword>
<accession>A0A8H5TCJ2</accession>
<reference evidence="3 4" key="1">
    <citation type="submission" date="2020-05" db="EMBL/GenBank/DDBJ databases">
        <title>Identification and distribution of gene clusters putatively required for synthesis of sphingolipid metabolism inhibitors in phylogenetically diverse species of the filamentous fungus Fusarium.</title>
        <authorList>
            <person name="Kim H.-S."/>
            <person name="Busman M."/>
            <person name="Brown D.W."/>
            <person name="Divon H."/>
            <person name="Uhlig S."/>
            <person name="Proctor R.H."/>
        </authorList>
    </citation>
    <scope>NUCLEOTIDE SEQUENCE [LARGE SCALE GENOMIC DNA]</scope>
    <source>
        <strain evidence="3 4">NRRL 20693</strain>
    </source>
</reference>
<dbReference type="EMBL" id="JAAGWQ010000103">
    <property type="protein sequence ID" value="KAF5667191.1"/>
    <property type="molecule type" value="Genomic_DNA"/>
</dbReference>
<feature type="domain" description="Aminoglycoside phosphotransferase" evidence="2">
    <location>
        <begin position="97"/>
        <end position="345"/>
    </location>
</feature>
<dbReference type="Proteomes" id="UP000567885">
    <property type="component" value="Unassembled WGS sequence"/>
</dbReference>
<gene>
    <name evidence="3" type="ORF">FHETE_5894</name>
</gene>
<name>A0A8H5TCJ2_FUSHE</name>
<dbReference type="Gene3D" id="3.90.1200.10">
    <property type="match status" value="1"/>
</dbReference>
<dbReference type="PANTHER" id="PTHR21310">
    <property type="entry name" value="AMINOGLYCOSIDE PHOSPHOTRANSFERASE-RELATED-RELATED"/>
    <property type="match status" value="1"/>
</dbReference>
<dbReference type="InterPro" id="IPR002575">
    <property type="entry name" value="Aminoglycoside_PTrfase"/>
</dbReference>
<organism evidence="3 4">
    <name type="scientific">Fusarium heterosporum</name>
    <dbReference type="NCBI Taxonomy" id="42747"/>
    <lineage>
        <taxon>Eukaryota</taxon>
        <taxon>Fungi</taxon>
        <taxon>Dikarya</taxon>
        <taxon>Ascomycota</taxon>
        <taxon>Pezizomycotina</taxon>
        <taxon>Sordariomycetes</taxon>
        <taxon>Hypocreomycetidae</taxon>
        <taxon>Hypocreales</taxon>
        <taxon>Nectriaceae</taxon>
        <taxon>Fusarium</taxon>
        <taxon>Fusarium heterosporum species complex</taxon>
    </lineage>
</organism>
<feature type="region of interest" description="Disordered" evidence="1">
    <location>
        <begin position="359"/>
        <end position="384"/>
    </location>
</feature>
<proteinExistence type="predicted"/>
<dbReference type="PANTHER" id="PTHR21310:SF13">
    <property type="entry name" value="AMINOGLYCOSIDE PHOSPHOTRANSFERASE DOMAIN-CONTAINING PROTEIN"/>
    <property type="match status" value="1"/>
</dbReference>
<evidence type="ECO:0000256" key="1">
    <source>
        <dbReference type="SAM" id="MobiDB-lite"/>
    </source>
</evidence>
<dbReference type="InterPro" id="IPR011009">
    <property type="entry name" value="Kinase-like_dom_sf"/>
</dbReference>
<dbReference type="InterPro" id="IPR051678">
    <property type="entry name" value="AGP_Transferase"/>
</dbReference>
<evidence type="ECO:0000313" key="3">
    <source>
        <dbReference type="EMBL" id="KAF5667191.1"/>
    </source>
</evidence>
<feature type="compositionally biased region" description="Basic and acidic residues" evidence="1">
    <location>
        <begin position="359"/>
        <end position="369"/>
    </location>
</feature>
<sequence length="475" mass="54752">MLVGLWKRRRVLCRPTTIGTFQKFQAVSRISTQVAISPFLPTIFPTLSLSPIPMSISRRGLVWDDSGLNLEPRWENEPDLEKIRNVCQQTLQAKCSVSFLAEGAFNRVYLVEADNNKKCIMRVSLPVDPQHKTAGEVATLDWLNNHSNMPVPRVMASDSTRNNEIGFEWIMMKLIPGSSARHRWRKASMDDKKILVERMAGYHAHLMNTSTFQGIGTLKIQNSQPVPDRKSSMMLFWGSHFDFDIPRGPFRSSYDWLQSYVSIIIKEEAEEIAAATDEEEREDAERKGRIARKLDQLLPKIFSATQDLPERTVIWHDDLGLQNIMLDEKNSLTGIIDWECVSAMPYWVTTQLPKFLHGNPREVKPHPDAYGDEEPEDIVPRDKDGLDNEGKTQIYWEHLMEYEQTQLRKVYSHHMAQQYPPWNELVAASTLKIDFLKAVMLCADEFHVRGIERWIDIVNGGQFPRLYDTLRRPGT</sequence>
<comment type="caution">
    <text evidence="3">The sequence shown here is derived from an EMBL/GenBank/DDBJ whole genome shotgun (WGS) entry which is preliminary data.</text>
</comment>
<evidence type="ECO:0000259" key="2">
    <source>
        <dbReference type="Pfam" id="PF01636"/>
    </source>
</evidence>
<dbReference type="SUPFAM" id="SSF56112">
    <property type="entry name" value="Protein kinase-like (PK-like)"/>
    <property type="match status" value="1"/>
</dbReference>
<evidence type="ECO:0000313" key="4">
    <source>
        <dbReference type="Proteomes" id="UP000567885"/>
    </source>
</evidence>
<dbReference type="Gene3D" id="3.30.200.20">
    <property type="entry name" value="Phosphorylase Kinase, domain 1"/>
    <property type="match status" value="1"/>
</dbReference>
<dbReference type="AlphaFoldDB" id="A0A8H5TCJ2"/>
<dbReference type="OrthoDB" id="10003767at2759"/>
<dbReference type="Pfam" id="PF01636">
    <property type="entry name" value="APH"/>
    <property type="match status" value="1"/>
</dbReference>